<feature type="compositionally biased region" description="Polar residues" evidence="12">
    <location>
        <begin position="84"/>
        <end position="93"/>
    </location>
</feature>
<evidence type="ECO:0000256" key="1">
    <source>
        <dbReference type="ARBA" id="ARBA00022543"/>
    </source>
</evidence>
<dbReference type="Gene3D" id="3.30.450.270">
    <property type="match status" value="1"/>
</dbReference>
<dbReference type="InterPro" id="IPR003594">
    <property type="entry name" value="HATPase_dom"/>
</dbReference>
<evidence type="ECO:0000313" key="16">
    <source>
        <dbReference type="EMBL" id="KAG4415926.1"/>
    </source>
</evidence>
<dbReference type="GO" id="GO:0000155">
    <property type="term" value="F:phosphorelay sensor kinase activity"/>
    <property type="evidence" value="ECO:0007669"/>
    <property type="project" value="InterPro"/>
</dbReference>
<evidence type="ECO:0008006" key="18">
    <source>
        <dbReference type="Google" id="ProtNLM"/>
    </source>
</evidence>
<feature type="compositionally biased region" description="Basic and acidic residues" evidence="12">
    <location>
        <begin position="951"/>
        <end position="961"/>
    </location>
</feature>
<keyword evidence="17" id="KW-1185">Reference proteome</keyword>
<dbReference type="SUPFAM" id="SSF52172">
    <property type="entry name" value="CheY-like"/>
    <property type="match status" value="1"/>
</dbReference>
<dbReference type="CDD" id="cd00082">
    <property type="entry name" value="HisKA"/>
    <property type="match status" value="1"/>
</dbReference>
<evidence type="ECO:0000256" key="9">
    <source>
        <dbReference type="ARBA" id="ARBA00023012"/>
    </source>
</evidence>
<evidence type="ECO:0000256" key="2">
    <source>
        <dbReference type="ARBA" id="ARBA00022553"/>
    </source>
</evidence>
<dbReference type="PANTHER" id="PTHR43065:SF10">
    <property type="entry name" value="PEROXIDE STRESS-ACTIVATED HISTIDINE KINASE MAK3"/>
    <property type="match status" value="1"/>
</dbReference>
<keyword evidence="6" id="KW-0418">Kinase</keyword>
<evidence type="ECO:0000256" key="8">
    <source>
        <dbReference type="ARBA" id="ARBA00022991"/>
    </source>
</evidence>
<keyword evidence="4" id="KW-0808">Transferase</keyword>
<evidence type="ECO:0000256" key="5">
    <source>
        <dbReference type="ARBA" id="ARBA00022741"/>
    </source>
</evidence>
<name>A0A8H7TBQ7_9HELO</name>
<dbReference type="SMART" id="SM00387">
    <property type="entry name" value="HATPase_c"/>
    <property type="match status" value="1"/>
</dbReference>
<evidence type="ECO:0000259" key="15">
    <source>
        <dbReference type="PROSITE" id="PS50110"/>
    </source>
</evidence>
<dbReference type="InterPro" id="IPR001789">
    <property type="entry name" value="Sig_transdc_resp-reg_receiver"/>
</dbReference>
<dbReference type="InterPro" id="IPR029016">
    <property type="entry name" value="GAF-like_dom_sf"/>
</dbReference>
<dbReference type="InterPro" id="IPR005467">
    <property type="entry name" value="His_kinase_dom"/>
</dbReference>
<dbReference type="GO" id="GO:0006355">
    <property type="term" value="P:regulation of DNA-templated transcription"/>
    <property type="evidence" value="ECO:0007669"/>
    <property type="project" value="InterPro"/>
</dbReference>
<dbReference type="Gene3D" id="3.30.565.10">
    <property type="entry name" value="Histidine kinase-like ATPase, C-terminal domain"/>
    <property type="match status" value="1"/>
</dbReference>
<protein>
    <recommendedName>
        <fullName evidence="18">Phytochrome</fullName>
    </recommendedName>
</protein>
<evidence type="ECO:0000256" key="12">
    <source>
        <dbReference type="SAM" id="MobiDB-lite"/>
    </source>
</evidence>
<feature type="region of interest" description="Disordered" evidence="12">
    <location>
        <begin position="943"/>
        <end position="975"/>
    </location>
</feature>
<dbReference type="PROSITE" id="PS50110">
    <property type="entry name" value="RESPONSE_REGULATORY"/>
    <property type="match status" value="1"/>
</dbReference>
<evidence type="ECO:0000256" key="6">
    <source>
        <dbReference type="ARBA" id="ARBA00022777"/>
    </source>
</evidence>
<keyword evidence="5" id="KW-0547">Nucleotide-binding</keyword>
<dbReference type="Proteomes" id="UP000664132">
    <property type="component" value="Unassembled WGS sequence"/>
</dbReference>
<dbReference type="InterPro" id="IPR013515">
    <property type="entry name" value="Phytochrome_cen-reg"/>
</dbReference>
<dbReference type="Gene3D" id="3.30.450.20">
    <property type="entry name" value="PAS domain"/>
    <property type="match status" value="1"/>
</dbReference>
<dbReference type="SUPFAM" id="SSF55874">
    <property type="entry name" value="ATPase domain of HSP90 chaperone/DNA topoisomerase II/histidine kinase"/>
    <property type="match status" value="1"/>
</dbReference>
<dbReference type="SUPFAM" id="SSF47384">
    <property type="entry name" value="Homodimeric domain of signal transducing histidine kinase"/>
    <property type="match status" value="1"/>
</dbReference>
<dbReference type="PRINTS" id="PR01033">
    <property type="entry name" value="PHYTOCHROME"/>
</dbReference>
<dbReference type="SMART" id="SM00448">
    <property type="entry name" value="REC"/>
    <property type="match status" value="1"/>
</dbReference>
<accession>A0A8H7TBQ7</accession>
<proteinExistence type="predicted"/>
<dbReference type="InterPro" id="IPR035965">
    <property type="entry name" value="PAS-like_dom_sf"/>
</dbReference>
<dbReference type="InterPro" id="IPR043150">
    <property type="entry name" value="Phytochrome_PHY_sf"/>
</dbReference>
<dbReference type="Pfam" id="PF01590">
    <property type="entry name" value="GAF"/>
    <property type="match status" value="1"/>
</dbReference>
<dbReference type="InterPro" id="IPR003661">
    <property type="entry name" value="HisK_dim/P_dom"/>
</dbReference>
<dbReference type="SMART" id="SM00388">
    <property type="entry name" value="HisKA"/>
    <property type="match status" value="1"/>
</dbReference>
<keyword evidence="9" id="KW-0902">Two-component regulatory system</keyword>
<dbReference type="GO" id="GO:0009881">
    <property type="term" value="F:photoreceptor activity"/>
    <property type="evidence" value="ECO:0007669"/>
    <property type="project" value="UniProtKB-KW"/>
</dbReference>
<feature type="compositionally biased region" description="Polar residues" evidence="12">
    <location>
        <begin position="60"/>
        <end position="71"/>
    </location>
</feature>
<evidence type="ECO:0000259" key="14">
    <source>
        <dbReference type="PROSITE" id="PS50109"/>
    </source>
</evidence>
<dbReference type="Pfam" id="PF00360">
    <property type="entry name" value="PHY"/>
    <property type="match status" value="1"/>
</dbReference>
<dbReference type="PROSITE" id="PS50109">
    <property type="entry name" value="HIS_KIN"/>
    <property type="match status" value="1"/>
</dbReference>
<comment type="caution">
    <text evidence="16">The sequence shown here is derived from an EMBL/GenBank/DDBJ whole genome shotgun (WGS) entry which is preliminary data.</text>
</comment>
<dbReference type="InterPro" id="IPR003018">
    <property type="entry name" value="GAF"/>
</dbReference>
<dbReference type="CDD" id="cd17546">
    <property type="entry name" value="REC_hyHK_CKI1_RcsC-like"/>
    <property type="match status" value="1"/>
</dbReference>
<reference evidence="16" key="1">
    <citation type="submission" date="2021-02" db="EMBL/GenBank/DDBJ databases">
        <title>Genome sequence Cadophora malorum strain M34.</title>
        <authorList>
            <person name="Stefanovic E."/>
            <person name="Vu D."/>
            <person name="Scully C."/>
            <person name="Dijksterhuis J."/>
            <person name="Roader J."/>
            <person name="Houbraken J."/>
        </authorList>
    </citation>
    <scope>NUCLEOTIDE SEQUENCE</scope>
    <source>
        <strain evidence="16">M34</strain>
    </source>
</reference>
<keyword evidence="2 11" id="KW-0597">Phosphoprotein</keyword>
<feature type="domain" description="Response regulatory" evidence="15">
    <location>
        <begin position="1063"/>
        <end position="1193"/>
    </location>
</feature>
<dbReference type="InterPro" id="IPR011006">
    <property type="entry name" value="CheY-like_superfamily"/>
</dbReference>
<dbReference type="InterPro" id="IPR016132">
    <property type="entry name" value="Phyto_chromo_attachment"/>
</dbReference>
<dbReference type="GO" id="GO:0009584">
    <property type="term" value="P:detection of visible light"/>
    <property type="evidence" value="ECO:0007669"/>
    <property type="project" value="InterPro"/>
</dbReference>
<dbReference type="Pfam" id="PF02518">
    <property type="entry name" value="HATPase_c"/>
    <property type="match status" value="1"/>
</dbReference>
<keyword evidence="10" id="KW-0675">Receptor</keyword>
<dbReference type="Pfam" id="PF00072">
    <property type="entry name" value="Response_reg"/>
    <property type="match status" value="1"/>
</dbReference>
<evidence type="ECO:0000256" key="11">
    <source>
        <dbReference type="PROSITE-ProRule" id="PRU00169"/>
    </source>
</evidence>
<keyword evidence="3" id="KW-0716">Sensory transduction</keyword>
<dbReference type="InterPro" id="IPR013654">
    <property type="entry name" value="PAS_2"/>
</dbReference>
<feature type="region of interest" description="Disordered" evidence="12">
    <location>
        <begin position="58"/>
        <end position="103"/>
    </location>
</feature>
<keyword evidence="7" id="KW-0067">ATP-binding</keyword>
<feature type="modified residue" description="4-aspartylphosphate" evidence="11">
    <location>
        <position position="1114"/>
    </location>
</feature>
<dbReference type="GO" id="GO:0005524">
    <property type="term" value="F:ATP binding"/>
    <property type="evidence" value="ECO:0007669"/>
    <property type="project" value="UniProtKB-KW"/>
</dbReference>
<dbReference type="AlphaFoldDB" id="A0A8H7TBQ7"/>
<dbReference type="EMBL" id="JAFJYH010000203">
    <property type="protein sequence ID" value="KAG4415926.1"/>
    <property type="molecule type" value="Genomic_DNA"/>
</dbReference>
<gene>
    <name evidence="16" type="ORF">IFR04_010944</name>
</gene>
<keyword evidence="8" id="KW-0157">Chromophore</keyword>
<dbReference type="PANTHER" id="PTHR43065">
    <property type="entry name" value="SENSOR HISTIDINE KINASE"/>
    <property type="match status" value="1"/>
</dbReference>
<evidence type="ECO:0000256" key="4">
    <source>
        <dbReference type="ARBA" id="ARBA00022679"/>
    </source>
</evidence>
<feature type="domain" description="Histidine kinase" evidence="14">
    <location>
        <begin position="710"/>
        <end position="946"/>
    </location>
</feature>
<sequence>MTSNSFGIRRVFPICIPQPKSSAESALNALGLISGGDQSNDAEGSGYEKPPIPKALVRRASQQPDLDTSNDYMPDGHKLEEITNDNSPQVSTTEELDTVPETGGGRFVSNTYSYVTAGDTSATNAPTTEKVQKTVKVYRCEDEPIHMPGAIQAFGALIAIREDDADRFVVRVVSENSQNVTGLEPEQLFDLRCFTDLLISDDKKEFWSRVRGLRNQPVKATTNLDVFSLSLTSLRGAPLQCYIAMHLNLESDLIICEFELKRDIFNPRHPPEDGLPAEPVQVTDNEPSEEEMKLSTTAMHKPLRAVQVARETGRQMGSMELFHVLCEVQDQLSSAPTLPELLDTVVGLVYELTSFHRAMLYQFDETTAGTVVSEIVDPRASTDIYRGLKFPASDIPKQARDLYMINKIRILYDRDAPNARLICRTLEDAETPLDLRHSYLRAMSPIHIKYLENLGVRATMSISLTVDNKLWGLVSCHGYGSGKRVPLPVRELCRALGDVASTNIEKLIYSTRIKARKPLSAHPQQRSPSAYIAASSGDLLNMFGADFGFLAIKGEARTIGRLFAYNEAIVLLQYVRTRSFTNIYASECITKDLADIDYPAGLKTISGILVVPLALSGSDFLIFFRKGQTQEVKWAGNPHEKKKVVGNYLEPRSSFRRWSERVVGRSREWTEDQIESAAVLSTLYGRFIEVWRQKEAIVQRNRLTRILIRNAGHEVRTPLNSIINYLEVALEEVLDERARQHLQRSLQASKSLVFQVNDLLSLTEAEDSNFDTHEENIDLRSMLQEVINSYKDIASRPELQIELHDDLRIPTIVRCDPSMLRAVISNLLANAIQHSGGDQISIQLEQIDSSDTNDLVEMSFQDNGCGLSEQALDCLFQDFEQVLDDDDNESSSGLYEASGKGSTGPISLGLGLAMTARFVRLNAGQISIDSALEKGTRVSIKIPFRKARREKSRDGDARSEDSLPTPPMLTPDTTASTANGYNVGSTSMVHSSGPGPVTLERSISDTILPIRLGMSRDELQLTPGPESLASIAHAVSMTTGPSYDPNTGRFPFPPGSGHYKRVSVLIAEDNPLNSRLLETRLSKRGHKVTVTVDGQACADAFKKTPAAFDVILMDIQMPLVDGNASTRLIRTYEKEESPTLSEQAKPHGRIPIIAVSASLSESSCTEYMESGFDGWILKPIDFTRLEAIIAAIKDEQKRNAMMYGAVKWNEGGWFEQKHDTPTQSQHTVKGPE</sequence>
<dbReference type="PROSITE" id="PS50046">
    <property type="entry name" value="PHYTOCHROME_2"/>
    <property type="match status" value="1"/>
</dbReference>
<dbReference type="Pfam" id="PF08446">
    <property type="entry name" value="PAS_2"/>
    <property type="match status" value="1"/>
</dbReference>
<dbReference type="InterPro" id="IPR036890">
    <property type="entry name" value="HATPase_C_sf"/>
</dbReference>
<evidence type="ECO:0000313" key="17">
    <source>
        <dbReference type="Proteomes" id="UP000664132"/>
    </source>
</evidence>
<dbReference type="SUPFAM" id="SSF55785">
    <property type="entry name" value="PYP-like sensor domain (PAS domain)"/>
    <property type="match status" value="1"/>
</dbReference>
<dbReference type="SUPFAM" id="SSF55781">
    <property type="entry name" value="GAF domain-like"/>
    <property type="match status" value="2"/>
</dbReference>
<dbReference type="Gene3D" id="3.40.50.2300">
    <property type="match status" value="1"/>
</dbReference>
<evidence type="ECO:0000256" key="3">
    <source>
        <dbReference type="ARBA" id="ARBA00022606"/>
    </source>
</evidence>
<evidence type="ECO:0000256" key="10">
    <source>
        <dbReference type="ARBA" id="ARBA00023170"/>
    </source>
</evidence>
<keyword evidence="1" id="KW-0600">Photoreceptor protein</keyword>
<feature type="domain" description="Phytochrome chromophore attachment site" evidence="13">
    <location>
        <begin position="337"/>
        <end position="498"/>
    </location>
</feature>
<dbReference type="InterPro" id="IPR001294">
    <property type="entry name" value="Phytochrome"/>
</dbReference>
<evidence type="ECO:0000259" key="13">
    <source>
        <dbReference type="PROSITE" id="PS50046"/>
    </source>
</evidence>
<evidence type="ECO:0000256" key="7">
    <source>
        <dbReference type="ARBA" id="ARBA00022840"/>
    </source>
</evidence>
<organism evidence="16 17">
    <name type="scientific">Cadophora malorum</name>
    <dbReference type="NCBI Taxonomy" id="108018"/>
    <lineage>
        <taxon>Eukaryota</taxon>
        <taxon>Fungi</taxon>
        <taxon>Dikarya</taxon>
        <taxon>Ascomycota</taxon>
        <taxon>Pezizomycotina</taxon>
        <taxon>Leotiomycetes</taxon>
        <taxon>Helotiales</taxon>
        <taxon>Ploettnerulaceae</taxon>
        <taxon>Cadophora</taxon>
    </lineage>
</organism>
<dbReference type="InterPro" id="IPR036097">
    <property type="entry name" value="HisK_dim/P_sf"/>
</dbReference>
<dbReference type="Gene3D" id="1.10.287.130">
    <property type="match status" value="1"/>
</dbReference>
<dbReference type="Gene3D" id="3.30.450.40">
    <property type="match status" value="1"/>
</dbReference>
<dbReference type="OrthoDB" id="2015534at2759"/>
<dbReference type="Pfam" id="PF00512">
    <property type="entry name" value="HisKA"/>
    <property type="match status" value="1"/>
</dbReference>